<feature type="binding site" description="axial binding residue" evidence="10 11">
    <location>
        <position position="125"/>
    </location>
    <ligand>
        <name>heme</name>
        <dbReference type="ChEBI" id="CHEBI:30413"/>
    </ligand>
    <ligandPart>
        <name>Fe</name>
        <dbReference type="ChEBI" id="CHEBI:18248"/>
    </ligandPart>
</feature>
<dbReference type="PANTHER" id="PTHR34128">
    <property type="entry name" value="CYTOCHROME C-TYPE BIOGENESIS PROTEIN CCME HOMOLOG, MITOCHONDRIAL"/>
    <property type="match status" value="1"/>
</dbReference>
<keyword evidence="10" id="KW-1003">Cell membrane</keyword>
<evidence type="ECO:0000313" key="12">
    <source>
        <dbReference type="EMBL" id="MZR29477.1"/>
    </source>
</evidence>
<dbReference type="PANTHER" id="PTHR34128:SF2">
    <property type="entry name" value="CYTOCHROME C-TYPE BIOGENESIS PROTEIN CCME HOMOLOG, MITOCHONDRIAL"/>
    <property type="match status" value="1"/>
</dbReference>
<feature type="topological domain" description="Cytoplasmic" evidence="10">
    <location>
        <begin position="1"/>
        <end position="7"/>
    </location>
</feature>
<evidence type="ECO:0000256" key="3">
    <source>
        <dbReference type="ARBA" id="ARBA00022692"/>
    </source>
</evidence>
<dbReference type="AlphaFoldDB" id="A0A6L8W5G4"/>
<dbReference type="Proteomes" id="UP000476030">
    <property type="component" value="Unassembled WGS sequence"/>
</dbReference>
<gene>
    <name evidence="10 12" type="primary">ccmE</name>
    <name evidence="10" type="synonym">cycJ</name>
    <name evidence="12" type="ORF">GQE98_02400</name>
</gene>
<evidence type="ECO:0000256" key="7">
    <source>
        <dbReference type="ARBA" id="ARBA00022989"/>
    </source>
</evidence>
<dbReference type="Gene3D" id="2.40.50.140">
    <property type="entry name" value="Nucleic acid-binding proteins"/>
    <property type="match status" value="1"/>
</dbReference>
<dbReference type="GO" id="GO:0017004">
    <property type="term" value="P:cytochrome complex assembly"/>
    <property type="evidence" value="ECO:0007669"/>
    <property type="project" value="UniProtKB-KW"/>
</dbReference>
<dbReference type="Pfam" id="PF03100">
    <property type="entry name" value="CcmE"/>
    <property type="match status" value="1"/>
</dbReference>
<evidence type="ECO:0000256" key="6">
    <source>
        <dbReference type="ARBA" id="ARBA00022968"/>
    </source>
</evidence>
<accession>A0A6L8W5G4</accession>
<reference evidence="12 13" key="1">
    <citation type="submission" date="2019-12" db="EMBL/GenBank/DDBJ databases">
        <title>Snethiella sp. nov. sp. isolated from sea sand.</title>
        <authorList>
            <person name="Kim J."/>
            <person name="Jeong S.E."/>
            <person name="Jung H.S."/>
            <person name="Jeon C.O."/>
        </authorList>
    </citation>
    <scope>NUCLEOTIDE SEQUENCE [LARGE SCALE GENOMIC DNA]</scope>
    <source>
        <strain evidence="12 13">DP05</strain>
    </source>
</reference>
<comment type="caution">
    <text evidence="12">The sequence shown here is derived from an EMBL/GenBank/DDBJ whole genome shotgun (WGS) entry which is preliminary data.</text>
</comment>
<evidence type="ECO:0000256" key="4">
    <source>
        <dbReference type="ARBA" id="ARBA00022723"/>
    </source>
</evidence>
<keyword evidence="13" id="KW-1185">Reference proteome</keyword>
<sequence length="146" mass="15984">MTRKKRRLYFVLAGMGILAIATALVLTSFEDGLVFFRSPSDLVEKPIPSGRNFRLGGLVEEGSVEKNGVLTRFRVTDLNMAVPVTFEGLLPDLFREGQGVVTEGALNEDGIFVATNVLAKHDENYMPPEVAEALKKSGQWNPEGSD</sequence>
<evidence type="ECO:0000256" key="5">
    <source>
        <dbReference type="ARBA" id="ARBA00022748"/>
    </source>
</evidence>
<organism evidence="12 13">
    <name type="scientific">Sneathiella litorea</name>
    <dbReference type="NCBI Taxonomy" id="2606216"/>
    <lineage>
        <taxon>Bacteria</taxon>
        <taxon>Pseudomonadati</taxon>
        <taxon>Pseudomonadota</taxon>
        <taxon>Alphaproteobacteria</taxon>
        <taxon>Sneathiellales</taxon>
        <taxon>Sneathiellaceae</taxon>
        <taxon>Sneathiella</taxon>
    </lineage>
</organism>
<evidence type="ECO:0000256" key="10">
    <source>
        <dbReference type="HAMAP-Rule" id="MF_01959"/>
    </source>
</evidence>
<keyword evidence="3 10" id="KW-0812">Transmembrane</keyword>
<keyword evidence="7 10" id="KW-1133">Transmembrane helix</keyword>
<dbReference type="NCBIfam" id="NF009731">
    <property type="entry name" value="PRK13254.1-5"/>
    <property type="match status" value="1"/>
</dbReference>
<dbReference type="NCBIfam" id="NF009727">
    <property type="entry name" value="PRK13254.1-1"/>
    <property type="match status" value="1"/>
</dbReference>
<keyword evidence="2 10" id="KW-0349">Heme</keyword>
<keyword evidence="4 10" id="KW-0479">Metal-binding</keyword>
<dbReference type="SUPFAM" id="SSF82093">
    <property type="entry name" value="Heme chaperone CcmE"/>
    <property type="match status" value="1"/>
</dbReference>
<dbReference type="RefSeq" id="WP_161313946.1">
    <property type="nucleotide sequence ID" value="NZ_WTUW01000001.1"/>
</dbReference>
<dbReference type="NCBIfam" id="NF009729">
    <property type="entry name" value="PRK13254.1-3"/>
    <property type="match status" value="1"/>
</dbReference>
<evidence type="ECO:0000256" key="1">
    <source>
        <dbReference type="ARBA" id="ARBA00004370"/>
    </source>
</evidence>
<dbReference type="HAMAP" id="MF_01959">
    <property type="entry name" value="CcmE"/>
    <property type="match status" value="1"/>
</dbReference>
<feature type="binding site" description="covalent" evidence="10 11">
    <location>
        <position position="121"/>
    </location>
    <ligand>
        <name>heme</name>
        <dbReference type="ChEBI" id="CHEBI:30413"/>
    </ligand>
</feature>
<dbReference type="InterPro" id="IPR012340">
    <property type="entry name" value="NA-bd_OB-fold"/>
</dbReference>
<feature type="topological domain" description="Extracellular" evidence="10">
    <location>
        <begin position="29"/>
        <end position="146"/>
    </location>
</feature>
<keyword evidence="6 10" id="KW-0735">Signal-anchor</keyword>
<proteinExistence type="inferred from homology"/>
<evidence type="ECO:0000256" key="2">
    <source>
        <dbReference type="ARBA" id="ARBA00022617"/>
    </source>
</evidence>
<dbReference type="GO" id="GO:0005886">
    <property type="term" value="C:plasma membrane"/>
    <property type="evidence" value="ECO:0007669"/>
    <property type="project" value="UniProtKB-SubCell"/>
</dbReference>
<evidence type="ECO:0000256" key="11">
    <source>
        <dbReference type="PIRSR" id="PIRSR604329-50"/>
    </source>
</evidence>
<comment type="function">
    <text evidence="10">Heme chaperone required for the biogenesis of c-type cytochromes. Transiently binds heme delivered by CcmC and transfers the heme to apo-cytochromes in a process facilitated by CcmF and CcmH.</text>
</comment>
<dbReference type="InterPro" id="IPR004329">
    <property type="entry name" value="CcmE"/>
</dbReference>
<evidence type="ECO:0000256" key="8">
    <source>
        <dbReference type="ARBA" id="ARBA00023004"/>
    </source>
</evidence>
<dbReference type="GO" id="GO:0046872">
    <property type="term" value="F:metal ion binding"/>
    <property type="evidence" value="ECO:0007669"/>
    <property type="project" value="UniProtKB-KW"/>
</dbReference>
<keyword evidence="5 10" id="KW-0201">Cytochrome c-type biogenesis</keyword>
<name>A0A6L8W5G4_9PROT</name>
<dbReference type="GO" id="GO:0020037">
    <property type="term" value="F:heme binding"/>
    <property type="evidence" value="ECO:0007669"/>
    <property type="project" value="InterPro"/>
</dbReference>
<evidence type="ECO:0000256" key="9">
    <source>
        <dbReference type="ARBA" id="ARBA00023136"/>
    </source>
</evidence>
<dbReference type="EMBL" id="WTUW01000001">
    <property type="protein sequence ID" value="MZR29477.1"/>
    <property type="molecule type" value="Genomic_DNA"/>
</dbReference>
<keyword evidence="8 10" id="KW-0408">Iron</keyword>
<dbReference type="InterPro" id="IPR036127">
    <property type="entry name" value="CcmE-like_sf"/>
</dbReference>
<keyword evidence="9 10" id="KW-0472">Membrane</keyword>
<protein>
    <recommendedName>
        <fullName evidence="10">Cytochrome c-type biogenesis protein CcmE</fullName>
    </recommendedName>
    <alternativeName>
        <fullName evidence="10">Cytochrome c maturation protein E</fullName>
    </alternativeName>
    <alternativeName>
        <fullName evidence="10">Heme chaperone CcmE</fullName>
    </alternativeName>
</protein>
<comment type="similarity">
    <text evidence="10">Belongs to the CcmE/CycJ family.</text>
</comment>
<comment type="subcellular location">
    <subcellularLocation>
        <location evidence="10">Cell membrane</location>
        <topology evidence="10">Single-pass type II membrane protein</topology>
    </subcellularLocation>
    <subcellularLocation>
        <location evidence="1">Membrane</location>
    </subcellularLocation>
</comment>
<dbReference type="GO" id="GO:0017003">
    <property type="term" value="P:protein-heme linkage"/>
    <property type="evidence" value="ECO:0007669"/>
    <property type="project" value="UniProtKB-UniRule"/>
</dbReference>
<evidence type="ECO:0000313" key="13">
    <source>
        <dbReference type="Proteomes" id="UP000476030"/>
    </source>
</evidence>